<sequence length="280" mass="30501">MSGKSNVAPIIIKRKKIIAGGHHGGAWKVAYADFVTAMMAFFLLMWLLNATTEKQRKGIADYFSPTIPINRISGGGDGAFGGDSVFSEFTLPKNGTGATNLRPTAQAKARGESGVVADGENRAAEEASFKAMEDALMGRGGESMATQEQLKHIVTRVTDEGLVIELFSLENAPLFDPETDSPTALLEDLARMLAKITNLVENPVAVEGHVRSQPVVLAKNPVWEVSTKRADMMRVLMEKQGMNRQRVQRVTGHADREPALGNTMAIRNDRLEVTLLRQNI</sequence>
<name>A0A2V4MLA7_9RHOB</name>
<evidence type="ECO:0000256" key="5">
    <source>
        <dbReference type="SAM" id="Phobius"/>
    </source>
</evidence>
<keyword evidence="3 5" id="KW-0472">Membrane</keyword>
<dbReference type="InterPro" id="IPR050330">
    <property type="entry name" value="Bact_OuterMem_StrucFunc"/>
</dbReference>
<evidence type="ECO:0000313" key="7">
    <source>
        <dbReference type="EMBL" id="PYC46339.1"/>
    </source>
</evidence>
<feature type="domain" description="Motility protein B-like N-terminal" evidence="6">
    <location>
        <begin position="15"/>
        <end position="65"/>
    </location>
</feature>
<dbReference type="Pfam" id="PF13677">
    <property type="entry name" value="MotB_plug"/>
    <property type="match status" value="1"/>
</dbReference>
<evidence type="ECO:0000313" key="8">
    <source>
        <dbReference type="Proteomes" id="UP000248012"/>
    </source>
</evidence>
<evidence type="ECO:0000259" key="6">
    <source>
        <dbReference type="Pfam" id="PF13677"/>
    </source>
</evidence>
<dbReference type="OrthoDB" id="7170686at2"/>
<accession>A0A2V4MLA7</accession>
<keyword evidence="8" id="KW-1185">Reference proteome</keyword>
<dbReference type="SUPFAM" id="SSF103088">
    <property type="entry name" value="OmpA-like"/>
    <property type="match status" value="1"/>
</dbReference>
<comment type="subcellular location">
    <subcellularLocation>
        <location evidence="1">Membrane</location>
    </subcellularLocation>
</comment>
<proteinExistence type="predicted"/>
<dbReference type="Gene3D" id="3.30.1330.60">
    <property type="entry name" value="OmpA-like domain"/>
    <property type="match status" value="1"/>
</dbReference>
<dbReference type="Proteomes" id="UP000248012">
    <property type="component" value="Unassembled WGS sequence"/>
</dbReference>
<dbReference type="InterPro" id="IPR025713">
    <property type="entry name" value="MotB-like_N_dom"/>
</dbReference>
<dbReference type="PANTHER" id="PTHR30329">
    <property type="entry name" value="STATOR ELEMENT OF FLAGELLAR MOTOR COMPLEX"/>
    <property type="match status" value="1"/>
</dbReference>
<dbReference type="GO" id="GO:0016020">
    <property type="term" value="C:membrane"/>
    <property type="evidence" value="ECO:0007669"/>
    <property type="project" value="UniProtKB-SubCell"/>
</dbReference>
<organism evidence="7 8">
    <name type="scientific">Litorivita pollutaquae</name>
    <dbReference type="NCBI Taxonomy" id="2200892"/>
    <lineage>
        <taxon>Bacteria</taxon>
        <taxon>Pseudomonadati</taxon>
        <taxon>Pseudomonadota</taxon>
        <taxon>Alphaproteobacteria</taxon>
        <taxon>Rhodobacterales</taxon>
        <taxon>Paracoccaceae</taxon>
        <taxon>Litorivita</taxon>
    </lineage>
</organism>
<keyword evidence="2 5" id="KW-0812">Transmembrane</keyword>
<dbReference type="PANTHER" id="PTHR30329:SF21">
    <property type="entry name" value="LIPOPROTEIN YIAD-RELATED"/>
    <property type="match status" value="1"/>
</dbReference>
<dbReference type="RefSeq" id="WP_110797380.1">
    <property type="nucleotide sequence ID" value="NZ_KZ826495.1"/>
</dbReference>
<feature type="region of interest" description="Disordered" evidence="4">
    <location>
        <begin position="96"/>
        <end position="120"/>
    </location>
</feature>
<evidence type="ECO:0000256" key="1">
    <source>
        <dbReference type="ARBA" id="ARBA00004370"/>
    </source>
</evidence>
<evidence type="ECO:0000256" key="3">
    <source>
        <dbReference type="ARBA" id="ARBA00023136"/>
    </source>
</evidence>
<dbReference type="AlphaFoldDB" id="A0A2V4MLA7"/>
<keyword evidence="5" id="KW-1133">Transmembrane helix</keyword>
<protein>
    <submittedName>
        <fullName evidence="7">Chemotaxis protein MotB</fullName>
    </submittedName>
</protein>
<gene>
    <name evidence="7" type="ORF">DI396_15935</name>
</gene>
<evidence type="ECO:0000256" key="4">
    <source>
        <dbReference type="SAM" id="MobiDB-lite"/>
    </source>
</evidence>
<dbReference type="InterPro" id="IPR036737">
    <property type="entry name" value="OmpA-like_sf"/>
</dbReference>
<evidence type="ECO:0000256" key="2">
    <source>
        <dbReference type="ARBA" id="ARBA00022692"/>
    </source>
</evidence>
<dbReference type="EMBL" id="QFVT01000016">
    <property type="protein sequence ID" value="PYC46339.1"/>
    <property type="molecule type" value="Genomic_DNA"/>
</dbReference>
<comment type="caution">
    <text evidence="7">The sequence shown here is derived from an EMBL/GenBank/DDBJ whole genome shotgun (WGS) entry which is preliminary data.</text>
</comment>
<reference evidence="7 8" key="1">
    <citation type="submission" date="2018-05" db="EMBL/GenBank/DDBJ databases">
        <title>Oceanovita maritima gen. nov., sp. nov., a marine bacterium in the family Rhodobacteraceae isolated from surface seawater of Lundu port Xiamen, China.</title>
        <authorList>
            <person name="Hetharua B.H."/>
            <person name="Min D."/>
            <person name="Liao H."/>
            <person name="Tian Y."/>
        </authorList>
    </citation>
    <scope>NUCLEOTIDE SEQUENCE [LARGE SCALE GENOMIC DNA]</scope>
    <source>
        <strain evidence="7 8">FSX-11</strain>
    </source>
</reference>
<feature type="transmembrane region" description="Helical" evidence="5">
    <location>
        <begin position="29"/>
        <end position="48"/>
    </location>
</feature>